<reference evidence="7 8" key="1">
    <citation type="submission" date="2019-03" db="EMBL/GenBank/DDBJ databases">
        <title>Genomic Encyclopedia of Type Strains, Phase IV (KMG-IV): sequencing the most valuable type-strain genomes for metagenomic binning, comparative biology and taxonomic classification.</title>
        <authorList>
            <person name="Goeker M."/>
        </authorList>
    </citation>
    <scope>NUCLEOTIDE SEQUENCE [LARGE SCALE GENOMIC DNA]</scope>
    <source>
        <strain evidence="7 8">DSM 100556</strain>
    </source>
</reference>
<evidence type="ECO:0000256" key="3">
    <source>
        <dbReference type="ARBA" id="ARBA00022692"/>
    </source>
</evidence>
<dbReference type="Proteomes" id="UP000295718">
    <property type="component" value="Unassembled WGS sequence"/>
</dbReference>
<feature type="transmembrane region" description="Helical" evidence="6">
    <location>
        <begin position="123"/>
        <end position="143"/>
    </location>
</feature>
<dbReference type="Pfam" id="PF01943">
    <property type="entry name" value="Polysacc_synt"/>
    <property type="match status" value="1"/>
</dbReference>
<feature type="transmembrane region" description="Helical" evidence="6">
    <location>
        <begin position="277"/>
        <end position="295"/>
    </location>
</feature>
<dbReference type="RefSeq" id="WP_031390871.1">
    <property type="nucleotide sequence ID" value="NZ_JPNB01000002.1"/>
</dbReference>
<dbReference type="InterPro" id="IPR050833">
    <property type="entry name" value="Poly_Biosynth_Transport"/>
</dbReference>
<comment type="caution">
    <text evidence="7">The sequence shown here is derived from an EMBL/GenBank/DDBJ whole genome shotgun (WGS) entry which is preliminary data.</text>
</comment>
<evidence type="ECO:0000256" key="6">
    <source>
        <dbReference type="SAM" id="Phobius"/>
    </source>
</evidence>
<evidence type="ECO:0000313" key="7">
    <source>
        <dbReference type="EMBL" id="TCL57948.1"/>
    </source>
</evidence>
<feature type="transmembrane region" description="Helical" evidence="6">
    <location>
        <begin position="438"/>
        <end position="457"/>
    </location>
</feature>
<comment type="subcellular location">
    <subcellularLocation>
        <location evidence="1">Cell membrane</location>
        <topology evidence="1">Multi-pass membrane protein</topology>
    </subcellularLocation>
</comment>
<protein>
    <submittedName>
        <fullName evidence="7">O-antigen/teichoic acid export membrane protein</fullName>
    </submittedName>
</protein>
<feature type="transmembrane region" description="Helical" evidence="6">
    <location>
        <begin position="463"/>
        <end position="485"/>
    </location>
</feature>
<feature type="transmembrane region" description="Helical" evidence="6">
    <location>
        <begin position="46"/>
        <end position="69"/>
    </location>
</feature>
<sequence>MRIKNTLINLIYIWGSALLLLGLNLLSRRIFLNVLTVDYLGYDGLFTSIFSFLTLSEMGIASIITYHMYSEIATNNTQQIRKLLYIYKMIYKIVGSFVLVAGVVTSLFLPFILKEQMAGEDRLFIYTIYYLQLLATICTYFLAYRRILFVTHQKIYFCTTVDTLMSIVSTSLKIFVLIRFQSYVGYLLVAVANNIISNLIIAWWSRKKYPEITKVKISKADIKELNLGHDVKNMMATKIAGTIYGSSDDIIISGMLGIGTVGMVSNYRMISAKIQELIISIFSALQASIGNLVYADEEKKGVSFFGALDLAGFYMGLVAATGMIVVGQDFIFFWLAKSELQLPLSFLFMLSANVFVAICNNPMTYFRNTLGHFETDRDYMIAAAVVNVAISLILAPIVGITGIMFGTVIGHLLIFMGRTVVVYKYYVKEKPYSYYAKFLFRMVLLGITAFAALRISSLFTIDILLGSIIVKGIISVIVATAVFLASSFKMNDFQTLVSYIEKVIEMVLRKKKAKGNM</sequence>
<feature type="transmembrane region" description="Helical" evidence="6">
    <location>
        <begin position="379"/>
        <end position="397"/>
    </location>
</feature>
<dbReference type="GO" id="GO:0005886">
    <property type="term" value="C:plasma membrane"/>
    <property type="evidence" value="ECO:0007669"/>
    <property type="project" value="UniProtKB-SubCell"/>
</dbReference>
<organism evidence="7 8">
    <name type="scientific">Kineothrix alysoides</name>
    <dbReference type="NCBI Taxonomy" id="1469948"/>
    <lineage>
        <taxon>Bacteria</taxon>
        <taxon>Bacillati</taxon>
        <taxon>Bacillota</taxon>
        <taxon>Clostridia</taxon>
        <taxon>Lachnospirales</taxon>
        <taxon>Lachnospiraceae</taxon>
        <taxon>Kineothrix</taxon>
    </lineage>
</organism>
<proteinExistence type="predicted"/>
<dbReference type="PANTHER" id="PTHR30250">
    <property type="entry name" value="PST FAMILY PREDICTED COLANIC ACID TRANSPORTER"/>
    <property type="match status" value="1"/>
</dbReference>
<evidence type="ECO:0000313" key="8">
    <source>
        <dbReference type="Proteomes" id="UP000295718"/>
    </source>
</evidence>
<keyword evidence="8" id="KW-1185">Reference proteome</keyword>
<feature type="transmembrane region" description="Helical" evidence="6">
    <location>
        <begin position="90"/>
        <end position="111"/>
    </location>
</feature>
<gene>
    <name evidence="7" type="ORF">EDD76_10762</name>
</gene>
<feature type="transmembrane region" description="Helical" evidence="6">
    <location>
        <begin position="184"/>
        <end position="204"/>
    </location>
</feature>
<evidence type="ECO:0000256" key="1">
    <source>
        <dbReference type="ARBA" id="ARBA00004651"/>
    </source>
</evidence>
<evidence type="ECO:0000256" key="2">
    <source>
        <dbReference type="ARBA" id="ARBA00022475"/>
    </source>
</evidence>
<dbReference type="STRING" id="1469948.GCA_000732725_02183"/>
<keyword evidence="5 6" id="KW-0472">Membrane</keyword>
<dbReference type="PANTHER" id="PTHR30250:SF26">
    <property type="entry name" value="PSMA PROTEIN"/>
    <property type="match status" value="1"/>
</dbReference>
<keyword evidence="4 6" id="KW-1133">Transmembrane helix</keyword>
<dbReference type="InterPro" id="IPR002797">
    <property type="entry name" value="Polysacc_synth"/>
</dbReference>
<dbReference type="EMBL" id="SLUO01000007">
    <property type="protein sequence ID" value="TCL57948.1"/>
    <property type="molecule type" value="Genomic_DNA"/>
</dbReference>
<feature type="transmembrane region" description="Helical" evidence="6">
    <location>
        <begin position="155"/>
        <end position="178"/>
    </location>
</feature>
<evidence type="ECO:0000256" key="5">
    <source>
        <dbReference type="ARBA" id="ARBA00023136"/>
    </source>
</evidence>
<accession>A0A4R1QVG9</accession>
<name>A0A4R1QVG9_9FIRM</name>
<dbReference type="AlphaFoldDB" id="A0A4R1QVG9"/>
<dbReference type="OrthoDB" id="8609648at2"/>
<feature type="transmembrane region" description="Helical" evidence="6">
    <location>
        <begin position="307"/>
        <end position="334"/>
    </location>
</feature>
<feature type="transmembrane region" description="Helical" evidence="6">
    <location>
        <begin position="7"/>
        <end position="26"/>
    </location>
</feature>
<evidence type="ECO:0000256" key="4">
    <source>
        <dbReference type="ARBA" id="ARBA00022989"/>
    </source>
</evidence>
<feature type="transmembrane region" description="Helical" evidence="6">
    <location>
        <begin position="340"/>
        <end position="358"/>
    </location>
</feature>
<keyword evidence="3 6" id="KW-0812">Transmembrane</keyword>
<keyword evidence="2" id="KW-1003">Cell membrane</keyword>